<sequence length="1223" mass="136075">MARSKFSAPLKSVFLAGKGVSYTSSRTNESSPVTDRLNLIPTFGEPTSDMLLAAEGNSSIPLTPIGRIAAVNGNELAIYLEKIKQYEQQFTPAAGIEASAWKKNVIHMVGANDQYLKDLLYGYLNAHKAFIKDTFYGAEVSDFVKSSSAGGEQSAADRIKILLNGGVNLLTYFGHSSAQTLGFNMEDPVNYSNQGKYPVFHMMGCNVGNIFIWDANRLSTISTISDKYVFAKERGSIGMMAGTSFGYVYPLQQYNGALYKLMANEGYRLTLGELMQKAIINSFAIAGGETDLFVRAQAEEYLLHGDPAVKLYQFEKPDYAVEDELVSIDPGFVSVAENDFKVNVKMMNLGKAISRKLIVQLTRTFPDLTTQVIQRDTIEGIRYADSITYTVSIDPIKDKGLNKITVTIDPENNIDELFKSNNSVVKEVYIFEDELRPVYPYNYAIVNKASITFKASTANALAATKNYMIEVDTTTLFNSSLKVTQTKTSPGGIVEFNPVVNFKDSVVYYWRVASAPAQNEEPRWNTASFVYINGDETGFNQSNYYQMLNNTYDNINLDAARSYNFNEFNSTINITSTIHRSGIGASQTQLTVGDVVSQRGMSKASYWRNSLRFYVINNKTMKPVANIDLGSSGLYGSYRPLPWEGFATNNYAFFTFDISTTAARQTVMKFLDSIPSDFYFAVTNGGTMTAFPETWQGDTATLGTNNSLYHKLKQMGFSYLDSVKSVVPFVFIGEKGSSTALSQSVANSLAETINLNATVKTHGNSGYITSPILGPATKWNHLRWDGKKLETPDGDNPTLDIIGIKTDGSQTTVLSNIQPSVGNIDVSGIDAKLYPSLILRMRNVDSTNYTPYQLKYWRLFYTPAPEGAIAPNTFFQFKDTLDAGEPLDVGIAFKNISENAFDSVKVKLTIRDKNNRETTLAVSRQKPIIANDTIRLQIPVSTVSFTGTNQLYLEFNPDKDQPEQYNFNNFLYKNFYVRADSLNPFMDVTFDGLHILNRDIVSSKPDILIKLTDEAKYLLLNNSDLIKVQLRHPNGSVRDYQFNSDTLILTPPGQGGNDENTAAVKFKPHLLEDGEYELIVSGKDQSGNTAGSIDYRIAFQVINKPMISNLLNYPNPFTTSTAFVFTLTGSDVPQNIRIQILTITGKIVREITKSELGPLRIGRNITEFKWDGTDQYGQKLANGVYLYRVLTNLNGKSLDKYKAADDNTDKYFNKGYGKMVLIR</sequence>
<dbReference type="InterPro" id="IPR011635">
    <property type="entry name" value="CARDB"/>
</dbReference>
<dbReference type="InterPro" id="IPR029030">
    <property type="entry name" value="Caspase-like_dom_sf"/>
</dbReference>
<dbReference type="Pfam" id="PF07705">
    <property type="entry name" value="CARDB"/>
    <property type="match status" value="1"/>
</dbReference>
<evidence type="ECO:0000259" key="1">
    <source>
        <dbReference type="Pfam" id="PF01364"/>
    </source>
</evidence>
<protein>
    <submittedName>
        <fullName evidence="3">C25 family cysteine peptidase</fullName>
    </submittedName>
</protein>
<evidence type="ECO:0000313" key="4">
    <source>
        <dbReference type="Proteomes" id="UP001202248"/>
    </source>
</evidence>
<organism evidence="3 4">
    <name type="scientific">Niabella ginsengisoli</name>
    <dbReference type="NCBI Taxonomy" id="522298"/>
    <lineage>
        <taxon>Bacteria</taxon>
        <taxon>Pseudomonadati</taxon>
        <taxon>Bacteroidota</taxon>
        <taxon>Chitinophagia</taxon>
        <taxon>Chitinophagales</taxon>
        <taxon>Chitinophagaceae</taxon>
        <taxon>Niabella</taxon>
    </lineage>
</organism>
<name>A0ABS9SQU5_9BACT</name>
<proteinExistence type="predicted"/>
<dbReference type="Gene3D" id="2.60.40.10">
    <property type="entry name" value="Immunoglobulins"/>
    <property type="match status" value="2"/>
</dbReference>
<feature type="domain" description="Gingipain" evidence="1">
    <location>
        <begin position="7"/>
        <end position="311"/>
    </location>
</feature>
<dbReference type="Pfam" id="PF01364">
    <property type="entry name" value="Peptidase_C25"/>
    <property type="match status" value="1"/>
</dbReference>
<accession>A0ABS9SQU5</accession>
<dbReference type="Gene3D" id="3.40.50.1460">
    <property type="match status" value="1"/>
</dbReference>
<dbReference type="InterPro" id="IPR001769">
    <property type="entry name" value="Gingipain"/>
</dbReference>
<feature type="domain" description="CARDB" evidence="2">
    <location>
        <begin position="335"/>
        <end position="424"/>
    </location>
</feature>
<dbReference type="SUPFAM" id="SSF52129">
    <property type="entry name" value="Caspase-like"/>
    <property type="match status" value="1"/>
</dbReference>
<gene>
    <name evidence="3" type="ORF">MKP09_23280</name>
</gene>
<evidence type="ECO:0000259" key="2">
    <source>
        <dbReference type="Pfam" id="PF07705"/>
    </source>
</evidence>
<dbReference type="InterPro" id="IPR013783">
    <property type="entry name" value="Ig-like_fold"/>
</dbReference>
<dbReference type="Proteomes" id="UP001202248">
    <property type="component" value="Unassembled WGS sequence"/>
</dbReference>
<reference evidence="3 4" key="1">
    <citation type="submission" date="2022-02" db="EMBL/GenBank/DDBJ databases">
        <authorList>
            <person name="Min J."/>
        </authorList>
    </citation>
    <scope>NUCLEOTIDE SEQUENCE [LARGE SCALE GENOMIC DNA]</scope>
    <source>
        <strain evidence="3 4">GR10-1</strain>
    </source>
</reference>
<dbReference type="EMBL" id="JAKWBL010000004">
    <property type="protein sequence ID" value="MCH5600626.1"/>
    <property type="molecule type" value="Genomic_DNA"/>
</dbReference>
<dbReference type="Gene3D" id="2.60.40.4070">
    <property type="match status" value="1"/>
</dbReference>
<comment type="caution">
    <text evidence="3">The sequence shown here is derived from an EMBL/GenBank/DDBJ whole genome shotgun (WGS) entry which is preliminary data.</text>
</comment>
<evidence type="ECO:0000313" key="3">
    <source>
        <dbReference type="EMBL" id="MCH5600626.1"/>
    </source>
</evidence>
<keyword evidence="4" id="KW-1185">Reference proteome</keyword>
<dbReference type="RefSeq" id="WP_240832949.1">
    <property type="nucleotide sequence ID" value="NZ_JAKWBL010000004.1"/>
</dbReference>